<accession>M5C427</accession>
<comment type="caution">
    <text evidence="2">The sequence shown here is derived from an EMBL/GenBank/DDBJ whole genome shotgun (WGS) entry which is preliminary data.</text>
</comment>
<evidence type="ECO:0000313" key="2">
    <source>
        <dbReference type="EMBL" id="CCO34708.1"/>
    </source>
</evidence>
<organism evidence="2 3">
    <name type="scientific">Thanatephorus cucumeris (strain AG1-IB / isolate 7/3/14)</name>
    <name type="common">Lettuce bottom rot fungus</name>
    <name type="synonym">Rhizoctonia solani</name>
    <dbReference type="NCBI Taxonomy" id="1108050"/>
    <lineage>
        <taxon>Eukaryota</taxon>
        <taxon>Fungi</taxon>
        <taxon>Dikarya</taxon>
        <taxon>Basidiomycota</taxon>
        <taxon>Agaricomycotina</taxon>
        <taxon>Agaricomycetes</taxon>
        <taxon>Cantharellales</taxon>
        <taxon>Ceratobasidiaceae</taxon>
        <taxon>Rhizoctonia</taxon>
        <taxon>Rhizoctonia solani AG-1</taxon>
    </lineage>
</organism>
<feature type="chain" id="PRO_5004063862" evidence="1">
    <location>
        <begin position="20"/>
        <end position="77"/>
    </location>
</feature>
<keyword evidence="1" id="KW-0732">Signal</keyword>
<dbReference type="EMBL" id="CAOJ01013526">
    <property type="protein sequence ID" value="CCO34708.1"/>
    <property type="molecule type" value="Genomic_DNA"/>
</dbReference>
<proteinExistence type="predicted"/>
<evidence type="ECO:0000256" key="1">
    <source>
        <dbReference type="SAM" id="SignalP"/>
    </source>
</evidence>
<dbReference type="AlphaFoldDB" id="M5C427"/>
<dbReference type="Proteomes" id="UP000012065">
    <property type="component" value="Unassembled WGS sequence"/>
</dbReference>
<evidence type="ECO:0000313" key="3">
    <source>
        <dbReference type="Proteomes" id="UP000012065"/>
    </source>
</evidence>
<sequence>MIWSLPLLAAGAAAKILYAGINESGGEFGTWSNDAIPTTGLPGRFGVDYAFINKSTVDIFIEKDKINTFRVAFLLVS</sequence>
<dbReference type="HOGENOM" id="CLU_2639823_0_0_1"/>
<reference evidence="2 3" key="1">
    <citation type="journal article" date="2013" name="J. Biotechnol.">
        <title>Establishment and interpretation of the genome sequence of the phytopathogenic fungus Rhizoctonia solani AG1-IB isolate 7/3/14.</title>
        <authorList>
            <person name="Wibberg D.W."/>
            <person name="Jelonek L.J."/>
            <person name="Rupp O.R."/>
            <person name="Hennig M.H."/>
            <person name="Eikmeyer F.E."/>
            <person name="Goesmann A.G."/>
            <person name="Hartmann A.H."/>
            <person name="Borriss R.B."/>
            <person name="Grosch R.G."/>
            <person name="Puehler A.P."/>
            <person name="Schlueter A.S."/>
        </authorList>
    </citation>
    <scope>NUCLEOTIDE SEQUENCE [LARGE SCALE GENOMIC DNA]</scope>
    <source>
        <strain evidence="3">AG1-IB / isolate 7/3/14</strain>
    </source>
</reference>
<dbReference type="InterPro" id="IPR017853">
    <property type="entry name" value="GH"/>
</dbReference>
<gene>
    <name evidence="2" type="primary">eg 1</name>
    <name evidence="2" type="ORF">BN14_08815</name>
</gene>
<dbReference type="SUPFAM" id="SSF51445">
    <property type="entry name" value="(Trans)glycosidases"/>
    <property type="match status" value="1"/>
</dbReference>
<protein>
    <submittedName>
        <fullName evidence="2">Endoglucanase 1</fullName>
    </submittedName>
</protein>
<feature type="signal peptide" evidence="1">
    <location>
        <begin position="1"/>
        <end position="19"/>
    </location>
</feature>
<name>M5C427_THACB</name>